<feature type="non-terminal residue" evidence="5">
    <location>
        <position position="1"/>
    </location>
</feature>
<organism evidence="5 6">
    <name type="scientific">Elysia crispata</name>
    <name type="common">lettuce slug</name>
    <dbReference type="NCBI Taxonomy" id="231223"/>
    <lineage>
        <taxon>Eukaryota</taxon>
        <taxon>Metazoa</taxon>
        <taxon>Spiralia</taxon>
        <taxon>Lophotrochozoa</taxon>
        <taxon>Mollusca</taxon>
        <taxon>Gastropoda</taxon>
        <taxon>Heterobranchia</taxon>
        <taxon>Euthyneura</taxon>
        <taxon>Panpulmonata</taxon>
        <taxon>Sacoglossa</taxon>
        <taxon>Placobranchoidea</taxon>
        <taxon>Plakobranchidae</taxon>
        <taxon>Elysia</taxon>
    </lineage>
</organism>
<dbReference type="SMART" id="SM00956">
    <property type="entry name" value="RQC"/>
    <property type="match status" value="1"/>
</dbReference>
<evidence type="ECO:0000313" key="6">
    <source>
        <dbReference type="Proteomes" id="UP001283361"/>
    </source>
</evidence>
<feature type="domain" description="HRDC" evidence="4">
    <location>
        <begin position="215"/>
        <end position="295"/>
    </location>
</feature>
<dbReference type="EC" id="5.6.2.4" evidence="2"/>
<dbReference type="InterPro" id="IPR036388">
    <property type="entry name" value="WH-like_DNA-bd_sf"/>
</dbReference>
<protein>
    <recommendedName>
        <fullName evidence="2">DNA 3'-5' helicase</fullName>
        <ecNumber evidence="2">5.6.2.4</ecNumber>
    </recommendedName>
</protein>
<keyword evidence="6" id="KW-1185">Reference proteome</keyword>
<dbReference type="Pfam" id="PF00570">
    <property type="entry name" value="HRDC"/>
    <property type="match status" value="1"/>
</dbReference>
<proteinExistence type="predicted"/>
<dbReference type="InterPro" id="IPR029491">
    <property type="entry name" value="Helicase_HTH"/>
</dbReference>
<dbReference type="GO" id="GO:0006281">
    <property type="term" value="P:DNA repair"/>
    <property type="evidence" value="ECO:0007669"/>
    <property type="project" value="InterPro"/>
</dbReference>
<evidence type="ECO:0000256" key="3">
    <source>
        <dbReference type="SAM" id="MobiDB-lite"/>
    </source>
</evidence>
<dbReference type="Pfam" id="PF14493">
    <property type="entry name" value="HTH_40"/>
    <property type="match status" value="1"/>
</dbReference>
<dbReference type="GO" id="GO:0000166">
    <property type="term" value="F:nucleotide binding"/>
    <property type="evidence" value="ECO:0007669"/>
    <property type="project" value="InterPro"/>
</dbReference>
<dbReference type="SUPFAM" id="SSF46785">
    <property type="entry name" value="Winged helix' DNA-binding domain"/>
    <property type="match status" value="1"/>
</dbReference>
<feature type="region of interest" description="Disordered" evidence="3">
    <location>
        <begin position="528"/>
        <end position="578"/>
    </location>
</feature>
<dbReference type="GO" id="GO:0006260">
    <property type="term" value="P:DNA replication"/>
    <property type="evidence" value="ECO:0007669"/>
    <property type="project" value="InterPro"/>
</dbReference>
<feature type="compositionally biased region" description="Low complexity" evidence="3">
    <location>
        <begin position="528"/>
        <end position="551"/>
    </location>
</feature>
<dbReference type="InterPro" id="IPR036390">
    <property type="entry name" value="WH_DNA-bd_sf"/>
</dbReference>
<dbReference type="Proteomes" id="UP001283361">
    <property type="component" value="Unassembled WGS sequence"/>
</dbReference>
<dbReference type="Gene3D" id="1.10.10.10">
    <property type="entry name" value="Winged helix-like DNA-binding domain superfamily/Winged helix DNA-binding domain"/>
    <property type="match status" value="2"/>
</dbReference>
<dbReference type="EMBL" id="JAWDGP010006230">
    <property type="protein sequence ID" value="KAK3745265.1"/>
    <property type="molecule type" value="Genomic_DNA"/>
</dbReference>
<dbReference type="InterPro" id="IPR002121">
    <property type="entry name" value="HRDC_dom"/>
</dbReference>
<evidence type="ECO:0000256" key="2">
    <source>
        <dbReference type="ARBA" id="ARBA00034808"/>
    </source>
</evidence>
<evidence type="ECO:0000259" key="4">
    <source>
        <dbReference type="PROSITE" id="PS50967"/>
    </source>
</evidence>
<accession>A0AAE0YH70</accession>
<evidence type="ECO:0000256" key="1">
    <source>
        <dbReference type="ARBA" id="ARBA00034617"/>
    </source>
</evidence>
<dbReference type="Gene3D" id="1.10.150.80">
    <property type="entry name" value="HRDC domain"/>
    <property type="match status" value="1"/>
</dbReference>
<gene>
    <name evidence="5" type="ORF">RRG08_017762</name>
</gene>
<dbReference type="SMART" id="SM00341">
    <property type="entry name" value="HRDC"/>
    <property type="match status" value="1"/>
</dbReference>
<comment type="catalytic activity">
    <reaction evidence="1">
        <text>Couples ATP hydrolysis with the unwinding of duplex DNA by translocating in the 3'-5' direction.</text>
        <dbReference type="EC" id="5.6.2.4"/>
    </reaction>
</comment>
<feature type="region of interest" description="Disordered" evidence="3">
    <location>
        <begin position="469"/>
        <end position="511"/>
    </location>
</feature>
<dbReference type="PROSITE" id="PS50967">
    <property type="entry name" value="HRDC"/>
    <property type="match status" value="1"/>
</dbReference>
<dbReference type="AlphaFoldDB" id="A0AAE0YH70"/>
<sequence length="578" mass="63594">ILLSYFESGNLAEIGGTGNCCDCCRLNLTKLKHGLPTNNPEDGPFDYTREAGDLFKAIQCTGSRFGLGVPCQVLTGSYSKKIQQFQSSKVFGSGKYKSLKFWSALGRSLVYEGYLREKSLQSGYGCTVEMTPKAESWYKKVKQGKSDDCPLLLTPSGDLLQEEQARKAKAVSITIKPPPRPSLSQFAAPSPATSAATSLTPQLTPTAPVVDERMAKLQTELYGKLVKARNDLAQETGFTPHNIASNRVLLDMARFRPNNKSSLLKIEDFSEVKVDRFGDVFAKLINSFCEKHSLDANNFPAFNSDVLEDSSEALKADLMKITETQRQTYIMFALHEKSVEEIASQRGIKTSTVITHLSEALKEGLSVDIRKLGVTQQMERIITDAVWAPPVHGVTSSLTKIKDQLPTYIEYNHIKLVVSYLTARHGLEVNSNGDLKLATQPYQASSEISTPVTDVDVLNDSDMVIKRQDVSQISRKRSHSVHATDDLSPPPLQKSLTSPRGRSDWTASSPGQAALKLQVDSQSFSQSASFSSDSQSVNIFSQSQSQSQASSRKLPAWMSSSGNKTVFKKKMKSNSLFK</sequence>
<name>A0AAE0YH70_9GAST</name>
<dbReference type="Pfam" id="PF09382">
    <property type="entry name" value="RQC"/>
    <property type="match status" value="1"/>
</dbReference>
<reference evidence="5" key="1">
    <citation type="journal article" date="2023" name="G3 (Bethesda)">
        <title>A reference genome for the long-term kleptoplast-retaining sea slug Elysia crispata morphotype clarki.</title>
        <authorList>
            <person name="Eastman K.E."/>
            <person name="Pendleton A.L."/>
            <person name="Shaikh M.A."/>
            <person name="Suttiyut T."/>
            <person name="Ogas R."/>
            <person name="Tomko P."/>
            <person name="Gavelis G."/>
            <person name="Widhalm J.R."/>
            <person name="Wisecaver J.H."/>
        </authorList>
    </citation>
    <scope>NUCLEOTIDE SEQUENCE</scope>
    <source>
        <strain evidence="5">ECLA1</strain>
    </source>
</reference>
<dbReference type="InterPro" id="IPR013324">
    <property type="entry name" value="RNA_pol_sigma_r3/r4-like"/>
</dbReference>
<evidence type="ECO:0000313" key="5">
    <source>
        <dbReference type="EMBL" id="KAK3745265.1"/>
    </source>
</evidence>
<dbReference type="GO" id="GO:0043138">
    <property type="term" value="F:3'-5' DNA helicase activity"/>
    <property type="evidence" value="ECO:0007669"/>
    <property type="project" value="UniProtKB-EC"/>
</dbReference>
<dbReference type="GO" id="GO:0003676">
    <property type="term" value="F:nucleic acid binding"/>
    <property type="evidence" value="ECO:0007669"/>
    <property type="project" value="InterPro"/>
</dbReference>
<dbReference type="InterPro" id="IPR044876">
    <property type="entry name" value="HRDC_dom_sf"/>
</dbReference>
<dbReference type="InterPro" id="IPR018982">
    <property type="entry name" value="RQC_domain"/>
</dbReference>
<feature type="compositionally biased region" description="Low complexity" evidence="3">
    <location>
        <begin position="187"/>
        <end position="199"/>
    </location>
</feature>
<dbReference type="InterPro" id="IPR010997">
    <property type="entry name" value="HRDC-like_sf"/>
</dbReference>
<comment type="caution">
    <text evidence="5">The sequence shown here is derived from an EMBL/GenBank/DDBJ whole genome shotgun (WGS) entry which is preliminary data.</text>
</comment>
<dbReference type="SUPFAM" id="SSF47819">
    <property type="entry name" value="HRDC-like"/>
    <property type="match status" value="1"/>
</dbReference>
<feature type="compositionally biased region" description="Polar residues" evidence="3">
    <location>
        <begin position="494"/>
        <end position="511"/>
    </location>
</feature>
<feature type="region of interest" description="Disordered" evidence="3">
    <location>
        <begin position="180"/>
        <end position="199"/>
    </location>
</feature>
<dbReference type="SUPFAM" id="SSF88659">
    <property type="entry name" value="Sigma3 and sigma4 domains of RNA polymerase sigma factors"/>
    <property type="match status" value="1"/>
</dbReference>